<evidence type="ECO:0000313" key="3">
    <source>
        <dbReference type="EMBL" id="CZS92875.1"/>
    </source>
</evidence>
<accession>A0A1E1K448</accession>
<feature type="region of interest" description="Disordered" evidence="1">
    <location>
        <begin position="157"/>
        <end position="192"/>
    </location>
</feature>
<feature type="transmembrane region" description="Helical" evidence="2">
    <location>
        <begin position="49"/>
        <end position="71"/>
    </location>
</feature>
<name>A0A1E1K448_9HELO</name>
<dbReference type="EMBL" id="FJUX01000014">
    <property type="protein sequence ID" value="CZS92875.1"/>
    <property type="molecule type" value="Genomic_DNA"/>
</dbReference>
<keyword evidence="2" id="KW-0812">Transmembrane</keyword>
<protein>
    <submittedName>
        <fullName evidence="3">Uncharacterized protein</fullName>
    </submittedName>
</protein>
<keyword evidence="4" id="KW-1185">Reference proteome</keyword>
<evidence type="ECO:0000313" key="4">
    <source>
        <dbReference type="Proteomes" id="UP000178912"/>
    </source>
</evidence>
<dbReference type="Proteomes" id="UP000178912">
    <property type="component" value="Unassembled WGS sequence"/>
</dbReference>
<dbReference type="AlphaFoldDB" id="A0A1E1K448"/>
<reference evidence="4" key="1">
    <citation type="submission" date="2016-03" db="EMBL/GenBank/DDBJ databases">
        <authorList>
            <person name="Guldener U."/>
        </authorList>
    </citation>
    <scope>NUCLEOTIDE SEQUENCE [LARGE SCALE GENOMIC DNA]</scope>
    <source>
        <strain evidence="4">04CH-RAC-A.6.1</strain>
    </source>
</reference>
<evidence type="ECO:0000256" key="2">
    <source>
        <dbReference type="SAM" id="Phobius"/>
    </source>
</evidence>
<feature type="compositionally biased region" description="Basic and acidic residues" evidence="1">
    <location>
        <begin position="157"/>
        <end position="176"/>
    </location>
</feature>
<organism evidence="3 4">
    <name type="scientific">Rhynchosporium agropyri</name>
    <dbReference type="NCBI Taxonomy" id="914238"/>
    <lineage>
        <taxon>Eukaryota</taxon>
        <taxon>Fungi</taxon>
        <taxon>Dikarya</taxon>
        <taxon>Ascomycota</taxon>
        <taxon>Pezizomycotina</taxon>
        <taxon>Leotiomycetes</taxon>
        <taxon>Helotiales</taxon>
        <taxon>Ploettnerulaceae</taxon>
        <taxon>Rhynchosporium</taxon>
    </lineage>
</organism>
<dbReference type="OrthoDB" id="5427070at2759"/>
<sequence>MTAAWHPQALGISERAAEDVYIPHPAPSSMIADDEDTVNMGLTSVVKTLLVPAIISLILYLIISYVVVPIWKRYRGRYSQYLPLDTISTQTSSIRQRALDAIARWVLPSAWTAQFRREQYAVNAEDGPGSNFDEEDGEELFEVDDNRREALSLDARRGRDDDGRRLSRDLEEGFKDDSDDEGEEREGRTVPR</sequence>
<evidence type="ECO:0000256" key="1">
    <source>
        <dbReference type="SAM" id="MobiDB-lite"/>
    </source>
</evidence>
<gene>
    <name evidence="3" type="ORF">RAG0_03382</name>
</gene>
<keyword evidence="2" id="KW-0472">Membrane</keyword>
<keyword evidence="2" id="KW-1133">Transmembrane helix</keyword>
<proteinExistence type="predicted"/>